<keyword evidence="10" id="KW-0067">ATP-binding</keyword>
<dbReference type="Pfam" id="PF02518">
    <property type="entry name" value="HATPase_c"/>
    <property type="match status" value="1"/>
</dbReference>
<keyword evidence="7 15" id="KW-0812">Transmembrane</keyword>
<dbReference type="AlphaFoldDB" id="A0A177ZJ74"/>
<evidence type="ECO:0000259" key="16">
    <source>
        <dbReference type="PROSITE" id="PS50109"/>
    </source>
</evidence>
<dbReference type="Proteomes" id="UP000077881">
    <property type="component" value="Unassembled WGS sequence"/>
</dbReference>
<dbReference type="PANTHER" id="PTHR45528:SF1">
    <property type="entry name" value="SENSOR HISTIDINE KINASE CPXA"/>
    <property type="match status" value="1"/>
</dbReference>
<comment type="subcellular location">
    <subcellularLocation>
        <location evidence="2">Cell membrane</location>
        <topology evidence="2">Multi-pass membrane protein</topology>
    </subcellularLocation>
</comment>
<evidence type="ECO:0000256" key="8">
    <source>
        <dbReference type="ARBA" id="ARBA00022741"/>
    </source>
</evidence>
<dbReference type="InterPro" id="IPR004358">
    <property type="entry name" value="Sig_transdc_His_kin-like_C"/>
</dbReference>
<evidence type="ECO:0000256" key="9">
    <source>
        <dbReference type="ARBA" id="ARBA00022777"/>
    </source>
</evidence>
<sequence length="585" mass="68164">MMKLQRRIAFHFSLQFIVLLILVFFLFVFLLILVANLITKDELNTNTADGIVEAIPTVAVFEEGTVKLDRKWSDLLAENDMWVQIINKDGHVIYSDHAPKTLPTSYTVNELLFIEETREIEHYPVRTYYDSWYYGKHYYLFGFQHNDKELLKEWFTKFGQDGKVAENALPALKAELQKLDGYLQIFEKGESVQLIGKQEDQKLNPLELMGRIYEPGKHSTHVKVYNDSATGVSWVLHLPGKEGQKPVWLFSDQDMQILIISILVSLLVTILISVWNGYRYGRPLILFVNWLERMEKQQYHEVLTEKEKKRLFKKKGKTKYRYRLYQEVFQSFYRMAEKLNQAEVERNRLEQTREEWMAGISHDLRTPLSTIQGYGHMLESNKYEFSAQELEEIGKVIRDKGDYILQLVNDFSLVFQLKNSGIHLEKQKIELNQYVKKTTRKFKEDLTLARFSLNFIGTDRELFIKLDPKWFTRVLDNLIYNAIKHNPPHTHVTVRILSDNEMVRIQVNDDGKGMDEEFVENLFDRYYRGTNTNDKKDGLGLGMSIAKGIVELHGGDIQVESSVGKGTKMTILLAKESSLNGANKG</sequence>
<comment type="catalytic activity">
    <reaction evidence="1">
        <text>ATP + protein L-histidine = ADP + protein N-phospho-L-histidine.</text>
        <dbReference type="EC" id="2.7.13.3"/>
    </reaction>
</comment>
<evidence type="ECO:0000256" key="12">
    <source>
        <dbReference type="ARBA" id="ARBA00023012"/>
    </source>
</evidence>
<dbReference type="InterPro" id="IPR036890">
    <property type="entry name" value="HATPase_C_sf"/>
</dbReference>
<evidence type="ECO:0000256" key="7">
    <source>
        <dbReference type="ARBA" id="ARBA00022692"/>
    </source>
</evidence>
<dbReference type="CDD" id="cd00075">
    <property type="entry name" value="HATPase"/>
    <property type="match status" value="1"/>
</dbReference>
<evidence type="ECO:0000256" key="1">
    <source>
        <dbReference type="ARBA" id="ARBA00000085"/>
    </source>
</evidence>
<keyword evidence="4" id="KW-1003">Cell membrane</keyword>
<keyword evidence="9" id="KW-0418">Kinase</keyword>
<dbReference type="GO" id="GO:0000155">
    <property type="term" value="F:phosphorelay sensor kinase activity"/>
    <property type="evidence" value="ECO:0007669"/>
    <property type="project" value="InterPro"/>
</dbReference>
<organism evidence="17 18">
    <name type="scientific">Lederbergia galactosidilytica</name>
    <dbReference type="NCBI Taxonomy" id="217031"/>
    <lineage>
        <taxon>Bacteria</taxon>
        <taxon>Bacillati</taxon>
        <taxon>Bacillota</taxon>
        <taxon>Bacilli</taxon>
        <taxon>Bacillales</taxon>
        <taxon>Bacillaceae</taxon>
        <taxon>Lederbergia</taxon>
    </lineage>
</organism>
<dbReference type="EC" id="2.7.13.3" evidence="3"/>
<evidence type="ECO:0000256" key="4">
    <source>
        <dbReference type="ARBA" id="ARBA00022475"/>
    </source>
</evidence>
<evidence type="ECO:0000256" key="3">
    <source>
        <dbReference type="ARBA" id="ARBA00012438"/>
    </source>
</evidence>
<dbReference type="CDD" id="cd00082">
    <property type="entry name" value="HisKA"/>
    <property type="match status" value="1"/>
</dbReference>
<evidence type="ECO:0000313" key="17">
    <source>
        <dbReference type="EMBL" id="OAK67824.1"/>
    </source>
</evidence>
<name>A0A177ZJ74_9BACI</name>
<dbReference type="Pfam" id="PF00512">
    <property type="entry name" value="HisKA"/>
    <property type="match status" value="1"/>
</dbReference>
<feature type="transmembrane region" description="Helical" evidence="15">
    <location>
        <begin position="255"/>
        <end position="275"/>
    </location>
</feature>
<dbReference type="Gene3D" id="1.10.287.130">
    <property type="match status" value="1"/>
</dbReference>
<dbReference type="InterPro" id="IPR003661">
    <property type="entry name" value="HisK_dim/P_dom"/>
</dbReference>
<accession>A0A177ZJ74</accession>
<keyword evidence="18" id="KW-1185">Reference proteome</keyword>
<dbReference type="SUPFAM" id="SSF55874">
    <property type="entry name" value="ATPase domain of HSP90 chaperone/DNA topoisomerase II/histidine kinase"/>
    <property type="match status" value="1"/>
</dbReference>
<keyword evidence="6" id="KW-0808">Transferase</keyword>
<dbReference type="EMBL" id="LDJR01000058">
    <property type="protein sequence ID" value="OAK67824.1"/>
    <property type="molecule type" value="Genomic_DNA"/>
</dbReference>
<dbReference type="PROSITE" id="PS50109">
    <property type="entry name" value="HIS_KIN"/>
    <property type="match status" value="1"/>
</dbReference>
<keyword evidence="5" id="KW-0597">Phosphoprotein</keyword>
<keyword evidence="11 15" id="KW-1133">Transmembrane helix</keyword>
<dbReference type="InterPro" id="IPR005467">
    <property type="entry name" value="His_kinase_dom"/>
</dbReference>
<dbReference type="GO" id="GO:0005524">
    <property type="term" value="F:ATP binding"/>
    <property type="evidence" value="ECO:0007669"/>
    <property type="project" value="UniProtKB-KW"/>
</dbReference>
<dbReference type="FunFam" id="3.30.565.10:FF:000006">
    <property type="entry name" value="Sensor histidine kinase WalK"/>
    <property type="match status" value="1"/>
</dbReference>
<dbReference type="PANTHER" id="PTHR45528">
    <property type="entry name" value="SENSOR HISTIDINE KINASE CPXA"/>
    <property type="match status" value="1"/>
</dbReference>
<dbReference type="InterPro" id="IPR050398">
    <property type="entry name" value="HssS/ArlS-like"/>
</dbReference>
<keyword evidence="12" id="KW-0902">Two-component regulatory system</keyword>
<evidence type="ECO:0000256" key="13">
    <source>
        <dbReference type="ARBA" id="ARBA00023136"/>
    </source>
</evidence>
<dbReference type="InterPro" id="IPR036097">
    <property type="entry name" value="HisK_dim/P_sf"/>
</dbReference>
<dbReference type="PRINTS" id="PR00344">
    <property type="entry name" value="BCTRLSENSOR"/>
</dbReference>
<dbReference type="Gene3D" id="3.30.565.10">
    <property type="entry name" value="Histidine kinase-like ATPase, C-terminal domain"/>
    <property type="match status" value="1"/>
</dbReference>
<proteinExistence type="predicted"/>
<evidence type="ECO:0000256" key="14">
    <source>
        <dbReference type="SAM" id="Coils"/>
    </source>
</evidence>
<dbReference type="GO" id="GO:0005886">
    <property type="term" value="C:plasma membrane"/>
    <property type="evidence" value="ECO:0007669"/>
    <property type="project" value="UniProtKB-SubCell"/>
</dbReference>
<keyword evidence="8" id="KW-0547">Nucleotide-binding</keyword>
<evidence type="ECO:0000256" key="10">
    <source>
        <dbReference type="ARBA" id="ARBA00022840"/>
    </source>
</evidence>
<evidence type="ECO:0000256" key="5">
    <source>
        <dbReference type="ARBA" id="ARBA00022553"/>
    </source>
</evidence>
<dbReference type="SMART" id="SM00387">
    <property type="entry name" value="HATPase_c"/>
    <property type="match status" value="1"/>
</dbReference>
<keyword evidence="13 15" id="KW-0472">Membrane</keyword>
<dbReference type="SMART" id="SM00388">
    <property type="entry name" value="HisKA"/>
    <property type="match status" value="1"/>
</dbReference>
<dbReference type="SUPFAM" id="SSF47384">
    <property type="entry name" value="Homodimeric domain of signal transducing histidine kinase"/>
    <property type="match status" value="1"/>
</dbReference>
<feature type="transmembrane region" description="Helical" evidence="15">
    <location>
        <begin position="12"/>
        <end position="38"/>
    </location>
</feature>
<feature type="coiled-coil region" evidence="14">
    <location>
        <begin position="332"/>
        <end position="359"/>
    </location>
</feature>
<evidence type="ECO:0000313" key="18">
    <source>
        <dbReference type="Proteomes" id="UP000077881"/>
    </source>
</evidence>
<evidence type="ECO:0000256" key="6">
    <source>
        <dbReference type="ARBA" id="ARBA00022679"/>
    </source>
</evidence>
<keyword evidence="14" id="KW-0175">Coiled coil</keyword>
<reference evidence="17 18" key="1">
    <citation type="submission" date="2015-05" db="EMBL/GenBank/DDBJ databases">
        <title>Comparison of genome.</title>
        <authorList>
            <person name="Zheng Z."/>
            <person name="Sun M."/>
        </authorList>
    </citation>
    <scope>NUCLEOTIDE SEQUENCE [LARGE SCALE GENOMIC DNA]</scope>
    <source>
        <strain evidence="17 18">G25-74</strain>
    </source>
</reference>
<evidence type="ECO:0000256" key="15">
    <source>
        <dbReference type="SAM" id="Phobius"/>
    </source>
</evidence>
<feature type="domain" description="Histidine kinase" evidence="16">
    <location>
        <begin position="359"/>
        <end position="577"/>
    </location>
</feature>
<evidence type="ECO:0000256" key="11">
    <source>
        <dbReference type="ARBA" id="ARBA00022989"/>
    </source>
</evidence>
<evidence type="ECO:0000256" key="2">
    <source>
        <dbReference type="ARBA" id="ARBA00004651"/>
    </source>
</evidence>
<protein>
    <recommendedName>
        <fullName evidence="3">histidine kinase</fullName>
        <ecNumber evidence="3">2.7.13.3</ecNumber>
    </recommendedName>
</protein>
<comment type="caution">
    <text evidence="17">The sequence shown here is derived from an EMBL/GenBank/DDBJ whole genome shotgun (WGS) entry which is preliminary data.</text>
</comment>
<dbReference type="PATRIC" id="fig|217031.6.peg.3762"/>
<gene>
    <name evidence="17" type="ORF">ABB05_17365</name>
</gene>
<dbReference type="STRING" id="217031.ABB05_17365"/>
<dbReference type="InterPro" id="IPR003594">
    <property type="entry name" value="HATPase_dom"/>
</dbReference>